<reference evidence="3" key="1">
    <citation type="submission" date="2018-07" db="EMBL/GenBank/DDBJ databases">
        <authorList>
            <person name="Kim H."/>
        </authorList>
    </citation>
    <scope>NUCLEOTIDE SEQUENCE [LARGE SCALE GENOMIC DNA]</scope>
    <source>
        <strain evidence="3">F02</strain>
    </source>
</reference>
<feature type="transmembrane region" description="Helical" evidence="1">
    <location>
        <begin position="12"/>
        <end position="38"/>
    </location>
</feature>
<feature type="transmembrane region" description="Helical" evidence="1">
    <location>
        <begin position="59"/>
        <end position="80"/>
    </location>
</feature>
<protein>
    <recommendedName>
        <fullName evidence="4">Protoporphyrinogen IX oxidase</fullName>
    </recommendedName>
</protein>
<evidence type="ECO:0000313" key="2">
    <source>
        <dbReference type="EMBL" id="AXF84966.1"/>
    </source>
</evidence>
<evidence type="ECO:0000313" key="3">
    <source>
        <dbReference type="Proteomes" id="UP000252182"/>
    </source>
</evidence>
<dbReference type="EMBL" id="CP031124">
    <property type="protein sequence ID" value="AXF84966.1"/>
    <property type="molecule type" value="Genomic_DNA"/>
</dbReference>
<feature type="transmembrane region" description="Helical" evidence="1">
    <location>
        <begin position="159"/>
        <end position="177"/>
    </location>
</feature>
<dbReference type="OrthoDB" id="6890349at2"/>
<keyword evidence="1" id="KW-0472">Membrane</keyword>
<accession>A0A345D9C8</accession>
<keyword evidence="3" id="KW-1185">Reference proteome</keyword>
<dbReference type="KEGG" id="hyf:DTO96_100683"/>
<keyword evidence="1" id="KW-1133">Transmembrane helix</keyword>
<dbReference type="Proteomes" id="UP000252182">
    <property type="component" value="Chromosome"/>
</dbReference>
<evidence type="ECO:0008006" key="4">
    <source>
        <dbReference type="Google" id="ProtNLM"/>
    </source>
</evidence>
<feature type="transmembrane region" description="Helical" evidence="1">
    <location>
        <begin position="86"/>
        <end position="104"/>
    </location>
</feature>
<proteinExistence type="predicted"/>
<dbReference type="RefSeq" id="WP_157964313.1">
    <property type="nucleotide sequence ID" value="NZ_CP031124.1"/>
</dbReference>
<sequence>MPFVYVKSIMRFVHFLPAAYALVSVLSFDLRVLSVYGLPLGREFLGELHAIKNKVKYSLILLWLTGIAIVAMGCLTTPDYLDNQKLWFKVCAVLILTVNGYFIHRCCGRFKEGVILSELDAPAALGLNVLGVISSVSWVWACFLGSAREWSFNMAFSDMALLYVLSLCAGGGVSFYLHQRHVRQWS</sequence>
<dbReference type="AlphaFoldDB" id="A0A345D9C8"/>
<name>A0A345D9C8_9BURK</name>
<gene>
    <name evidence="2" type="ORF">DTO96_100683</name>
</gene>
<organism evidence="2 3">
    <name type="scientific">Ephemeroptericola cinctiostellae</name>
    <dbReference type="NCBI Taxonomy" id="2268024"/>
    <lineage>
        <taxon>Bacteria</taxon>
        <taxon>Pseudomonadati</taxon>
        <taxon>Pseudomonadota</taxon>
        <taxon>Betaproteobacteria</taxon>
        <taxon>Burkholderiales</taxon>
        <taxon>Burkholderiaceae</taxon>
        <taxon>Ephemeroptericola</taxon>
    </lineage>
</organism>
<evidence type="ECO:0000256" key="1">
    <source>
        <dbReference type="SAM" id="Phobius"/>
    </source>
</evidence>
<feature type="transmembrane region" description="Helical" evidence="1">
    <location>
        <begin position="125"/>
        <end position="147"/>
    </location>
</feature>
<keyword evidence="1" id="KW-0812">Transmembrane</keyword>